<dbReference type="Gene3D" id="3.20.20.30">
    <property type="entry name" value="Luciferase-like domain"/>
    <property type="match status" value="1"/>
</dbReference>
<gene>
    <name evidence="3" type="ORF">ATK36_5844</name>
</gene>
<dbReference type="AlphaFoldDB" id="A0A2A9FJB8"/>
<evidence type="ECO:0000313" key="4">
    <source>
        <dbReference type="Proteomes" id="UP000243542"/>
    </source>
</evidence>
<comment type="similarity">
    <text evidence="1">To bacterial alkanal monooxygenase alpha and beta chains.</text>
</comment>
<evidence type="ECO:0000313" key="3">
    <source>
        <dbReference type="EMBL" id="PFG50600.1"/>
    </source>
</evidence>
<dbReference type="Proteomes" id="UP000243542">
    <property type="component" value="Unassembled WGS sequence"/>
</dbReference>
<dbReference type="InterPro" id="IPR050766">
    <property type="entry name" value="Bact_Lucif_Oxidored"/>
</dbReference>
<dbReference type="EMBL" id="PDJK01000002">
    <property type="protein sequence ID" value="PFG50600.1"/>
    <property type="molecule type" value="Genomic_DNA"/>
</dbReference>
<dbReference type="SUPFAM" id="SSF51679">
    <property type="entry name" value="Bacterial luciferase-like"/>
    <property type="match status" value="1"/>
</dbReference>
<dbReference type="InterPro" id="IPR011251">
    <property type="entry name" value="Luciferase-like_dom"/>
</dbReference>
<name>A0A2A9FJB8_9PSEU</name>
<evidence type="ECO:0000259" key="2">
    <source>
        <dbReference type="Pfam" id="PF00296"/>
    </source>
</evidence>
<dbReference type="Pfam" id="PF00296">
    <property type="entry name" value="Bac_luciferase"/>
    <property type="match status" value="1"/>
</dbReference>
<keyword evidence="4" id="KW-1185">Reference proteome</keyword>
<dbReference type="PANTHER" id="PTHR30137">
    <property type="entry name" value="LUCIFERASE-LIKE MONOOXYGENASE"/>
    <property type="match status" value="1"/>
</dbReference>
<sequence>MRDDAPVTGERVRISVLDTSPIVAGSTAREALRRTVDLAVLADRLGYLRYWSAEHHGMAGVASTSPAVLATRIADATQRMRIGSGGVLLVHHAPIVVAEQFGTLAAFHPGRIDLGIGRGPGGSPRAAAAVCPDWEANVGGFPGRLRELLGHLDQTQPVRAIPAIGNTPAVWLLGSTTASARLAATLGLAYAFARHLNPGGAAAALRTYRTEFRPGRIPAPSTVVSVAVLVAETDEQAAWLTGPTRLKTMLRRRGERILLPTPEEAAAWPETLPPQDGLVAGSPDTVRQRLQAILSETGTAELMFTTPVHGHPDRRRSAELIAELAPRLTVQPS</sequence>
<evidence type="ECO:0000256" key="1">
    <source>
        <dbReference type="ARBA" id="ARBA00007789"/>
    </source>
</evidence>
<protein>
    <submittedName>
        <fullName evidence="3">Luciferase family oxidoreductase group 1</fullName>
    </submittedName>
</protein>
<organism evidence="3 4">
    <name type="scientific">Amycolatopsis sulphurea</name>
    <dbReference type="NCBI Taxonomy" id="76022"/>
    <lineage>
        <taxon>Bacteria</taxon>
        <taxon>Bacillati</taxon>
        <taxon>Actinomycetota</taxon>
        <taxon>Actinomycetes</taxon>
        <taxon>Pseudonocardiales</taxon>
        <taxon>Pseudonocardiaceae</taxon>
        <taxon>Amycolatopsis</taxon>
    </lineage>
</organism>
<dbReference type="GO" id="GO:0016705">
    <property type="term" value="F:oxidoreductase activity, acting on paired donors, with incorporation or reduction of molecular oxygen"/>
    <property type="evidence" value="ECO:0007669"/>
    <property type="project" value="InterPro"/>
</dbReference>
<feature type="domain" description="Luciferase-like" evidence="2">
    <location>
        <begin position="20"/>
        <end position="299"/>
    </location>
</feature>
<dbReference type="GO" id="GO:0005829">
    <property type="term" value="C:cytosol"/>
    <property type="evidence" value="ECO:0007669"/>
    <property type="project" value="TreeGrafter"/>
</dbReference>
<dbReference type="InterPro" id="IPR019949">
    <property type="entry name" value="CmoO-like"/>
</dbReference>
<reference evidence="3 4" key="1">
    <citation type="submission" date="2017-10" db="EMBL/GenBank/DDBJ databases">
        <title>Sequencing the genomes of 1000 actinobacteria strains.</title>
        <authorList>
            <person name="Klenk H.-P."/>
        </authorList>
    </citation>
    <scope>NUCLEOTIDE SEQUENCE [LARGE SCALE GENOMIC DNA]</scope>
    <source>
        <strain evidence="3 4">DSM 46092</strain>
    </source>
</reference>
<accession>A0A2A9FJB8</accession>
<dbReference type="NCBIfam" id="TIGR03558">
    <property type="entry name" value="oxido_grp_1"/>
    <property type="match status" value="1"/>
</dbReference>
<comment type="caution">
    <text evidence="3">The sequence shown here is derived from an EMBL/GenBank/DDBJ whole genome shotgun (WGS) entry which is preliminary data.</text>
</comment>
<dbReference type="InterPro" id="IPR036661">
    <property type="entry name" value="Luciferase-like_sf"/>
</dbReference>
<proteinExistence type="predicted"/>
<dbReference type="PANTHER" id="PTHR30137:SF6">
    <property type="entry name" value="LUCIFERASE-LIKE MONOOXYGENASE"/>
    <property type="match status" value="1"/>
</dbReference>
<dbReference type="CDD" id="cd00347">
    <property type="entry name" value="Flavin_utilizing_monoxygenases"/>
    <property type="match status" value="1"/>
</dbReference>